<accession>A0A8S5MG73</accession>
<sequence length="102" mass="11819">MSLKKFSNKLSNLTKNAKELENTKSIPFEDLLTSTFLKKYTSLDSLELFIKDSPFTDVSFSNFENISEIELDNYVRTISSFSTWSDFIKTACSEYVRNKLFS</sequence>
<proteinExistence type="predicted"/>
<organism evidence="1">
    <name type="scientific">Siphoviridae sp. ctHl62</name>
    <dbReference type="NCBI Taxonomy" id="2826235"/>
    <lineage>
        <taxon>Viruses</taxon>
        <taxon>Duplodnaviria</taxon>
        <taxon>Heunggongvirae</taxon>
        <taxon>Uroviricota</taxon>
        <taxon>Caudoviricetes</taxon>
    </lineage>
</organism>
<name>A0A8S5MG73_9CAUD</name>
<evidence type="ECO:0000313" key="1">
    <source>
        <dbReference type="EMBL" id="DAD81325.1"/>
    </source>
</evidence>
<dbReference type="EMBL" id="BK014899">
    <property type="protein sequence ID" value="DAD81325.1"/>
    <property type="molecule type" value="Genomic_DNA"/>
</dbReference>
<reference evidence="1" key="1">
    <citation type="journal article" date="2021" name="Proc. Natl. Acad. Sci. U.S.A.">
        <title>A Catalog of Tens of Thousands of Viruses from Human Metagenomes Reveals Hidden Associations with Chronic Diseases.</title>
        <authorList>
            <person name="Tisza M.J."/>
            <person name="Buck C.B."/>
        </authorList>
    </citation>
    <scope>NUCLEOTIDE SEQUENCE</scope>
    <source>
        <strain evidence="1">CtHl62</strain>
    </source>
</reference>
<protein>
    <submittedName>
        <fullName evidence="1">Uncharacterized protein</fullName>
    </submittedName>
</protein>